<dbReference type="AlphaFoldDB" id="A0A158H5A6"/>
<reference evidence="1 2" key="1">
    <citation type="submission" date="2016-01" db="EMBL/GenBank/DDBJ databases">
        <authorList>
            <person name="Oliw E.H."/>
        </authorList>
    </citation>
    <scope>NUCLEOTIDE SEQUENCE [LARGE SCALE GENOMIC DNA]</scope>
    <source>
        <strain evidence="1">LMG 27134</strain>
    </source>
</reference>
<evidence type="ECO:0000313" key="2">
    <source>
        <dbReference type="Proteomes" id="UP000054683"/>
    </source>
</evidence>
<evidence type="ECO:0000313" key="1">
    <source>
        <dbReference type="EMBL" id="SAL39251.1"/>
    </source>
</evidence>
<proteinExistence type="predicted"/>
<gene>
    <name evidence="1" type="ORF">AWB69_03875</name>
</gene>
<name>A0A158H5A6_9BURK</name>
<dbReference type="Proteomes" id="UP000054683">
    <property type="component" value="Unassembled WGS sequence"/>
</dbReference>
<dbReference type="EMBL" id="FCOK02000025">
    <property type="protein sequence ID" value="SAL39251.1"/>
    <property type="molecule type" value="Genomic_DNA"/>
</dbReference>
<accession>A0A158H5A6</accession>
<sequence>MTGDELYTRLLTEPACLYYLGGMVGACVRGPSPESANQFNESFTELHKRLPHEVMLAIDEQIPGLITDMRSRIDSGELTLADLERSAQGGSEGSLN</sequence>
<protein>
    <submittedName>
        <fullName evidence="1">Uncharacterized protein</fullName>
    </submittedName>
</protein>
<organism evidence="1 2">
    <name type="scientific">Caballeronia udeis</name>
    <dbReference type="NCBI Taxonomy" id="1232866"/>
    <lineage>
        <taxon>Bacteria</taxon>
        <taxon>Pseudomonadati</taxon>
        <taxon>Pseudomonadota</taxon>
        <taxon>Betaproteobacteria</taxon>
        <taxon>Burkholderiales</taxon>
        <taxon>Burkholderiaceae</taxon>
        <taxon>Caballeronia</taxon>
    </lineage>
</organism>
<dbReference type="RefSeq" id="WP_156528895.1">
    <property type="nucleotide sequence ID" value="NZ_FCOK02000025.1"/>
</dbReference>